<sequence>MSTPVTMTRHGGVALVTLNRPEALNAMSRALREGLCAVFDEIDRDPEIGAVVLTGAGRAFCAGMDLKEWAAGSVATDPHESLHGAGNPSEAIERNAKPVVAAINGPCITGGLELALACDILIAGETARFADTHVRLGIYPGWGLSQKLPRLIGVSRAKEMSLTSSPIPADQALAWGLVNRVVPQEALLDTALEIARAIADQPREVAIQTRRLIDDGMKLDLAEALALEEQRCAELNTIRAEDVGARREALLQAGRASA</sequence>
<name>A0ABW0FMU3_9CAUL</name>
<dbReference type="InterPro" id="IPR001753">
    <property type="entry name" value="Enoyl-CoA_hydra/iso"/>
</dbReference>
<reference evidence="3" key="1">
    <citation type="journal article" date="2019" name="Int. J. Syst. Evol. Microbiol.">
        <title>The Global Catalogue of Microorganisms (GCM) 10K type strain sequencing project: providing services to taxonomists for standard genome sequencing and annotation.</title>
        <authorList>
            <consortium name="The Broad Institute Genomics Platform"/>
            <consortium name="The Broad Institute Genome Sequencing Center for Infectious Disease"/>
            <person name="Wu L."/>
            <person name="Ma J."/>
        </authorList>
    </citation>
    <scope>NUCLEOTIDE SEQUENCE [LARGE SCALE GENOMIC DNA]</scope>
    <source>
        <strain evidence="3">JCM 12125</strain>
    </source>
</reference>
<dbReference type="Gene3D" id="3.90.226.10">
    <property type="entry name" value="2-enoyl-CoA Hydratase, Chain A, domain 1"/>
    <property type="match status" value="1"/>
</dbReference>
<comment type="caution">
    <text evidence="2">The sequence shown here is derived from an EMBL/GenBank/DDBJ whole genome shotgun (WGS) entry which is preliminary data.</text>
</comment>
<dbReference type="GO" id="GO:0004300">
    <property type="term" value="F:enoyl-CoA hydratase activity"/>
    <property type="evidence" value="ECO:0007669"/>
    <property type="project" value="UniProtKB-EC"/>
</dbReference>
<dbReference type="RefSeq" id="WP_374039007.1">
    <property type="nucleotide sequence ID" value="NZ_CP169082.1"/>
</dbReference>
<accession>A0ABW0FMU3</accession>
<dbReference type="PANTHER" id="PTHR43802:SF1">
    <property type="entry name" value="IP11341P-RELATED"/>
    <property type="match status" value="1"/>
</dbReference>
<evidence type="ECO:0000256" key="1">
    <source>
        <dbReference type="ARBA" id="ARBA00005254"/>
    </source>
</evidence>
<organism evidence="2 3">
    <name type="scientific">Brevundimonas staleyi</name>
    <dbReference type="NCBI Taxonomy" id="74326"/>
    <lineage>
        <taxon>Bacteria</taxon>
        <taxon>Pseudomonadati</taxon>
        <taxon>Pseudomonadota</taxon>
        <taxon>Alphaproteobacteria</taxon>
        <taxon>Caulobacterales</taxon>
        <taxon>Caulobacteraceae</taxon>
        <taxon>Brevundimonas</taxon>
    </lineage>
</organism>
<proteinExistence type="inferred from homology"/>
<gene>
    <name evidence="2" type="ORF">ACFPIE_02925</name>
</gene>
<comment type="similarity">
    <text evidence="1">Belongs to the enoyl-CoA hydratase/isomerase family.</text>
</comment>
<protein>
    <submittedName>
        <fullName evidence="2">Enoyl-CoA hydratase</fullName>
        <ecNumber evidence="2">4.2.1.17</ecNumber>
    </submittedName>
</protein>
<keyword evidence="3" id="KW-1185">Reference proteome</keyword>
<dbReference type="EC" id="4.2.1.17" evidence="2"/>
<dbReference type="CDD" id="cd06558">
    <property type="entry name" value="crotonase-like"/>
    <property type="match status" value="1"/>
</dbReference>
<evidence type="ECO:0000313" key="2">
    <source>
        <dbReference type="EMBL" id="MFC5342851.1"/>
    </source>
</evidence>
<keyword evidence="2" id="KW-0456">Lyase</keyword>
<dbReference type="Pfam" id="PF00378">
    <property type="entry name" value="ECH_1"/>
    <property type="match status" value="1"/>
</dbReference>
<dbReference type="InterPro" id="IPR029045">
    <property type="entry name" value="ClpP/crotonase-like_dom_sf"/>
</dbReference>
<dbReference type="PANTHER" id="PTHR43802">
    <property type="entry name" value="ENOYL-COA HYDRATASE"/>
    <property type="match status" value="1"/>
</dbReference>
<dbReference type="Proteomes" id="UP001596152">
    <property type="component" value="Unassembled WGS sequence"/>
</dbReference>
<dbReference type="NCBIfam" id="NF004840">
    <property type="entry name" value="PRK06190.1"/>
    <property type="match status" value="1"/>
</dbReference>
<dbReference type="SUPFAM" id="SSF52096">
    <property type="entry name" value="ClpP/crotonase"/>
    <property type="match status" value="1"/>
</dbReference>
<dbReference type="EMBL" id="JBHSLF010000005">
    <property type="protein sequence ID" value="MFC5342851.1"/>
    <property type="molecule type" value="Genomic_DNA"/>
</dbReference>
<evidence type="ECO:0000313" key="3">
    <source>
        <dbReference type="Proteomes" id="UP001596152"/>
    </source>
</evidence>